<feature type="domain" description="Thioester reductase (TE)" evidence="2">
    <location>
        <begin position="25"/>
        <end position="85"/>
    </location>
</feature>
<evidence type="ECO:0000313" key="4">
    <source>
        <dbReference type="Proteomes" id="UP000499080"/>
    </source>
</evidence>
<dbReference type="InterPro" id="IPR013120">
    <property type="entry name" value="FAR_NAD-bd"/>
</dbReference>
<dbReference type="EC" id="1.2.1.84" evidence="1"/>
<dbReference type="PANTHER" id="PTHR11011:SF45">
    <property type="entry name" value="FATTY ACYL-COA REDUCTASE CG8306-RELATED"/>
    <property type="match status" value="1"/>
</dbReference>
<dbReference type="PANTHER" id="PTHR11011">
    <property type="entry name" value="MALE STERILITY PROTEIN 2-RELATED"/>
    <property type="match status" value="1"/>
</dbReference>
<keyword evidence="1" id="KW-0560">Oxidoreductase</keyword>
<accession>A0A4Y2JUM7</accession>
<comment type="similarity">
    <text evidence="1">Belongs to the fatty acyl-CoA reductase family.</text>
</comment>
<keyword evidence="1" id="KW-0444">Lipid biosynthesis</keyword>
<reference evidence="3 4" key="1">
    <citation type="journal article" date="2019" name="Sci. Rep.">
        <title>Orb-weaving spider Araneus ventricosus genome elucidates the spidroin gene catalogue.</title>
        <authorList>
            <person name="Kono N."/>
            <person name="Nakamura H."/>
            <person name="Ohtoshi R."/>
            <person name="Moran D.A.P."/>
            <person name="Shinohara A."/>
            <person name="Yoshida Y."/>
            <person name="Fujiwara M."/>
            <person name="Mori M."/>
            <person name="Tomita M."/>
            <person name="Arakawa K."/>
        </authorList>
    </citation>
    <scope>NUCLEOTIDE SEQUENCE [LARGE SCALE GENOMIC DNA]</scope>
</reference>
<protein>
    <recommendedName>
        <fullName evidence="1">Fatty acyl-CoA reductase</fullName>
        <ecNumber evidence="1">1.2.1.84</ecNumber>
    </recommendedName>
</protein>
<keyword evidence="4" id="KW-1185">Reference proteome</keyword>
<dbReference type="Proteomes" id="UP000499080">
    <property type="component" value="Unassembled WGS sequence"/>
</dbReference>
<dbReference type="GO" id="GO:0080019">
    <property type="term" value="F:alcohol-forming very long-chain fatty acyl-CoA reductase activity"/>
    <property type="evidence" value="ECO:0007669"/>
    <property type="project" value="InterPro"/>
</dbReference>
<dbReference type="InterPro" id="IPR026055">
    <property type="entry name" value="FAR"/>
</dbReference>
<comment type="function">
    <text evidence="1">Catalyzes the reduction of fatty acyl-CoA to fatty alcohols.</text>
</comment>
<evidence type="ECO:0000259" key="2">
    <source>
        <dbReference type="Pfam" id="PF07993"/>
    </source>
</evidence>
<dbReference type="Gene3D" id="3.40.50.720">
    <property type="entry name" value="NAD(P)-binding Rossmann-like Domain"/>
    <property type="match status" value="1"/>
</dbReference>
<dbReference type="InterPro" id="IPR036291">
    <property type="entry name" value="NAD(P)-bd_dom_sf"/>
</dbReference>
<comment type="caution">
    <text evidence="3">The sequence shown here is derived from an EMBL/GenBank/DDBJ whole genome shotgun (WGS) entry which is preliminary data.</text>
</comment>
<evidence type="ECO:0000256" key="1">
    <source>
        <dbReference type="RuleBase" id="RU363097"/>
    </source>
</evidence>
<name>A0A4Y2JUM7_ARAVE</name>
<sequence length="98" mass="11114">MLGSSAEVKSFPRLADFYHGKNVFLTGATGFVGSVLLEILLRCCPGIKSIYILLRSKKNALPKARKEQIFNKKVWKKEFLCLMLNVISKVIINLPFRI</sequence>
<keyword evidence="1" id="KW-0443">Lipid metabolism</keyword>
<dbReference type="AlphaFoldDB" id="A0A4Y2JUM7"/>
<keyword evidence="1" id="KW-0521">NADP</keyword>
<dbReference type="GO" id="GO:0102965">
    <property type="term" value="F:alcohol-forming long-chain fatty acyl-CoA reductase activity"/>
    <property type="evidence" value="ECO:0007669"/>
    <property type="project" value="UniProtKB-EC"/>
</dbReference>
<gene>
    <name evidence="3" type="ORF">AVEN_21412_1</name>
</gene>
<proteinExistence type="inferred from homology"/>
<organism evidence="3 4">
    <name type="scientific">Araneus ventricosus</name>
    <name type="common">Orbweaver spider</name>
    <name type="synonym">Epeira ventricosa</name>
    <dbReference type="NCBI Taxonomy" id="182803"/>
    <lineage>
        <taxon>Eukaryota</taxon>
        <taxon>Metazoa</taxon>
        <taxon>Ecdysozoa</taxon>
        <taxon>Arthropoda</taxon>
        <taxon>Chelicerata</taxon>
        <taxon>Arachnida</taxon>
        <taxon>Araneae</taxon>
        <taxon>Araneomorphae</taxon>
        <taxon>Entelegynae</taxon>
        <taxon>Araneoidea</taxon>
        <taxon>Araneidae</taxon>
        <taxon>Araneus</taxon>
    </lineage>
</organism>
<comment type="catalytic activity">
    <reaction evidence="1">
        <text>a long-chain fatty acyl-CoA + 2 NADPH + 2 H(+) = a long-chain primary fatty alcohol + 2 NADP(+) + CoA</text>
        <dbReference type="Rhea" id="RHEA:52716"/>
        <dbReference type="ChEBI" id="CHEBI:15378"/>
        <dbReference type="ChEBI" id="CHEBI:57287"/>
        <dbReference type="ChEBI" id="CHEBI:57783"/>
        <dbReference type="ChEBI" id="CHEBI:58349"/>
        <dbReference type="ChEBI" id="CHEBI:77396"/>
        <dbReference type="ChEBI" id="CHEBI:83139"/>
        <dbReference type="EC" id="1.2.1.84"/>
    </reaction>
</comment>
<dbReference type="OrthoDB" id="6422683at2759"/>
<dbReference type="GO" id="GO:0035336">
    <property type="term" value="P:long-chain fatty-acyl-CoA metabolic process"/>
    <property type="evidence" value="ECO:0007669"/>
    <property type="project" value="TreeGrafter"/>
</dbReference>
<evidence type="ECO:0000313" key="3">
    <source>
        <dbReference type="EMBL" id="GBM93072.1"/>
    </source>
</evidence>
<dbReference type="SUPFAM" id="SSF51735">
    <property type="entry name" value="NAD(P)-binding Rossmann-fold domains"/>
    <property type="match status" value="1"/>
</dbReference>
<dbReference type="GO" id="GO:0005777">
    <property type="term" value="C:peroxisome"/>
    <property type="evidence" value="ECO:0007669"/>
    <property type="project" value="TreeGrafter"/>
</dbReference>
<dbReference type="EMBL" id="BGPR01003845">
    <property type="protein sequence ID" value="GBM93072.1"/>
    <property type="molecule type" value="Genomic_DNA"/>
</dbReference>
<dbReference type="Pfam" id="PF07993">
    <property type="entry name" value="NAD_binding_4"/>
    <property type="match status" value="1"/>
</dbReference>